<sequence length="91" mass="10414">MPATYDPAKSERNEVERGLAFGLADKFDWSTALIAEDTRKDYGERRYQAMGLIGDDLHMLVFTPRDGAVHVISLRRANQRERTRYATQAKP</sequence>
<dbReference type="AlphaFoldDB" id="A0A1A8Y1S0"/>
<protein>
    <submittedName>
        <fullName evidence="1">PANL56</fullName>
    </submittedName>
</protein>
<dbReference type="Gene3D" id="3.10.450.530">
    <property type="entry name" value="Ribonuclease toxin, BrnT, of type II toxin-antitoxin system"/>
    <property type="match status" value="1"/>
</dbReference>
<proteinExistence type="predicted"/>
<keyword evidence="2" id="KW-1185">Reference proteome</keyword>
<dbReference type="STRING" id="1860102.ACCAA_990003"/>
<organism evidence="1 2">
    <name type="scientific">Candidatus Accumulibacter aalborgensis</name>
    <dbReference type="NCBI Taxonomy" id="1860102"/>
    <lineage>
        <taxon>Bacteria</taxon>
        <taxon>Pseudomonadati</taxon>
        <taxon>Pseudomonadota</taxon>
        <taxon>Betaproteobacteria</taxon>
        <taxon>Candidatus Accumulibacter</taxon>
    </lineage>
</organism>
<dbReference type="EMBL" id="FLQX01000181">
    <property type="protein sequence ID" value="SBT10313.1"/>
    <property type="molecule type" value="Genomic_DNA"/>
</dbReference>
<accession>A0A1A8Y1S0</accession>
<dbReference type="Pfam" id="PF04365">
    <property type="entry name" value="BrnT_toxin"/>
    <property type="match status" value="1"/>
</dbReference>
<dbReference type="RefSeq" id="WP_186409326.1">
    <property type="nucleotide sequence ID" value="NZ_FLQX01000181.1"/>
</dbReference>
<dbReference type="Proteomes" id="UP000199169">
    <property type="component" value="Unassembled WGS sequence"/>
</dbReference>
<dbReference type="InterPro" id="IPR038573">
    <property type="entry name" value="BrnT_sf"/>
</dbReference>
<dbReference type="InterPro" id="IPR007460">
    <property type="entry name" value="BrnT_toxin"/>
</dbReference>
<gene>
    <name evidence="1" type="ORF">ACCAA_990003</name>
</gene>
<evidence type="ECO:0000313" key="2">
    <source>
        <dbReference type="Proteomes" id="UP000199169"/>
    </source>
</evidence>
<name>A0A1A8Y1S0_9PROT</name>
<evidence type="ECO:0000313" key="1">
    <source>
        <dbReference type="EMBL" id="SBT10313.1"/>
    </source>
</evidence>
<reference evidence="1 2" key="1">
    <citation type="submission" date="2016-06" db="EMBL/GenBank/DDBJ databases">
        <authorList>
            <person name="Kjaerup R.B."/>
            <person name="Dalgaard T.S."/>
            <person name="Juul-Madsen H.R."/>
        </authorList>
    </citation>
    <scope>NUCLEOTIDE SEQUENCE [LARGE SCALE GENOMIC DNA]</scope>
    <source>
        <strain evidence="1">3</strain>
    </source>
</reference>